<evidence type="ECO:0000259" key="1">
    <source>
        <dbReference type="PROSITE" id="PS51208"/>
    </source>
</evidence>
<comment type="caution">
    <text evidence="2">The sequence shown here is derived from an EMBL/GenBank/DDBJ whole genome shotgun (WGS) entry which is preliminary data.</text>
</comment>
<dbReference type="InterPro" id="IPR036709">
    <property type="entry name" value="Autotransporte_beta_dom_sf"/>
</dbReference>
<proteinExistence type="predicted"/>
<evidence type="ECO:0000313" key="2">
    <source>
        <dbReference type="EMBL" id="MBM6705136.1"/>
    </source>
</evidence>
<dbReference type="Proteomes" id="UP000715095">
    <property type="component" value="Unassembled WGS sequence"/>
</dbReference>
<sequence>EYDLDGVSITAEAGWDQLISKGTTESGRTYEWRVEPHVRAYWSNLGSPEDYTTGLGETYSSSFDNGLLVRVGARTKLASTKGTGPAVQAYAEANWVYNNGDYSTTVSTRYGDATSTQEAPNFAELRLGFEAQFTPRVNMWVEGHHQTGSDDYESSGAMIGFKYRW</sequence>
<name>A0ABS2DUU6_9BURK</name>
<dbReference type="RefSeq" id="WP_205104867.1">
    <property type="nucleotide sequence ID" value="NZ_JACJJC010000141.1"/>
</dbReference>
<keyword evidence="3" id="KW-1185">Reference proteome</keyword>
<gene>
    <name evidence="2" type="ORF">H6A60_11740</name>
</gene>
<dbReference type="SUPFAM" id="SSF103515">
    <property type="entry name" value="Autotransporter"/>
    <property type="match status" value="1"/>
</dbReference>
<reference evidence="2 3" key="1">
    <citation type="journal article" date="2021" name="Sci. Rep.">
        <title>The distribution of antibiotic resistance genes in chicken gut microbiota commensals.</title>
        <authorList>
            <person name="Juricova H."/>
            <person name="Matiasovicova J."/>
            <person name="Kubasova T."/>
            <person name="Cejkova D."/>
            <person name="Rychlik I."/>
        </authorList>
    </citation>
    <scope>NUCLEOTIDE SEQUENCE [LARGE SCALE GENOMIC DNA]</scope>
    <source>
        <strain evidence="2 3">An829</strain>
    </source>
</reference>
<dbReference type="InterPro" id="IPR006315">
    <property type="entry name" value="OM_autotransptr_brl_dom"/>
</dbReference>
<dbReference type="NCBIfam" id="TIGR01414">
    <property type="entry name" value="autotrans_barl"/>
    <property type="match status" value="1"/>
</dbReference>
<accession>A0ABS2DUU6</accession>
<protein>
    <submittedName>
        <fullName evidence="2">Autotransporter outer membrane beta-barrel domain-containing protein</fullName>
    </submittedName>
</protein>
<dbReference type="InterPro" id="IPR005546">
    <property type="entry name" value="Autotransporte_beta"/>
</dbReference>
<dbReference type="EMBL" id="JACJJC010000141">
    <property type="protein sequence ID" value="MBM6705136.1"/>
    <property type="molecule type" value="Genomic_DNA"/>
</dbReference>
<evidence type="ECO:0000313" key="3">
    <source>
        <dbReference type="Proteomes" id="UP000715095"/>
    </source>
</evidence>
<dbReference type="Gene3D" id="2.40.128.130">
    <property type="entry name" value="Autotransporter beta-domain"/>
    <property type="match status" value="1"/>
</dbReference>
<dbReference type="Pfam" id="PF03797">
    <property type="entry name" value="Autotransporter"/>
    <property type="match status" value="1"/>
</dbReference>
<dbReference type="PROSITE" id="PS51208">
    <property type="entry name" value="AUTOTRANSPORTER"/>
    <property type="match status" value="1"/>
</dbReference>
<feature type="non-terminal residue" evidence="2">
    <location>
        <position position="1"/>
    </location>
</feature>
<feature type="domain" description="Autotransporter" evidence="1">
    <location>
        <begin position="1"/>
        <end position="165"/>
    </location>
</feature>
<organism evidence="2 3">
    <name type="scientific">Sutterella massiliensis</name>
    <dbReference type="NCBI Taxonomy" id="1816689"/>
    <lineage>
        <taxon>Bacteria</taxon>
        <taxon>Pseudomonadati</taxon>
        <taxon>Pseudomonadota</taxon>
        <taxon>Betaproteobacteria</taxon>
        <taxon>Burkholderiales</taxon>
        <taxon>Sutterellaceae</taxon>
        <taxon>Sutterella</taxon>
    </lineage>
</organism>